<organism evidence="2 3">
    <name type="scientific">Chloroflexus islandicus</name>
    <dbReference type="NCBI Taxonomy" id="1707952"/>
    <lineage>
        <taxon>Bacteria</taxon>
        <taxon>Bacillati</taxon>
        <taxon>Chloroflexota</taxon>
        <taxon>Chloroflexia</taxon>
        <taxon>Chloroflexales</taxon>
        <taxon>Chloroflexineae</taxon>
        <taxon>Chloroflexaceae</taxon>
        <taxon>Chloroflexus</taxon>
    </lineage>
</organism>
<dbReference type="InterPro" id="IPR010982">
    <property type="entry name" value="Lambda_DNA-bd_dom_sf"/>
</dbReference>
<name>A0A178MGF1_9CHLR</name>
<dbReference type="AlphaFoldDB" id="A0A178MGF1"/>
<dbReference type="InterPro" id="IPR001387">
    <property type="entry name" value="Cro/C1-type_HTH"/>
</dbReference>
<dbReference type="GO" id="GO:0003677">
    <property type="term" value="F:DNA binding"/>
    <property type="evidence" value="ECO:0007669"/>
    <property type="project" value="InterPro"/>
</dbReference>
<reference evidence="2 3" key="1">
    <citation type="submission" date="2016-04" db="EMBL/GenBank/DDBJ databases">
        <title>Chloroflexus islandicus sp. nov., a thermophilic filamentous anoxygenic phototrophic bacterium from geyser Strokkur (Iceland).</title>
        <authorList>
            <person name="Gaisin V.A."/>
            <person name="Kalashnikov A.M."/>
            <person name="Sukhacheva M.V."/>
            <person name="Grouzdev D.S."/>
            <person name="Ivanov T.M."/>
            <person name="Kuznetsov B."/>
            <person name="Gorlenko V.M."/>
        </authorList>
    </citation>
    <scope>NUCLEOTIDE SEQUENCE [LARGE SCALE GENOMIC DNA]</scope>
    <source>
        <strain evidence="3">isl-2</strain>
    </source>
</reference>
<comment type="caution">
    <text evidence="2">The sequence shown here is derived from an EMBL/GenBank/DDBJ whole genome shotgun (WGS) entry which is preliminary data.</text>
</comment>
<evidence type="ECO:0000313" key="3">
    <source>
        <dbReference type="Proteomes" id="UP000078287"/>
    </source>
</evidence>
<dbReference type="OrthoDB" id="5074395at2"/>
<dbReference type="SUPFAM" id="SSF52540">
    <property type="entry name" value="P-loop containing nucleoside triphosphate hydrolases"/>
    <property type="match status" value="1"/>
</dbReference>
<dbReference type="InterPro" id="IPR041664">
    <property type="entry name" value="AAA_16"/>
</dbReference>
<dbReference type="PANTHER" id="PTHR47691">
    <property type="entry name" value="REGULATOR-RELATED"/>
    <property type="match status" value="1"/>
</dbReference>
<dbReference type="Gene3D" id="1.10.260.40">
    <property type="entry name" value="lambda repressor-like DNA-binding domains"/>
    <property type="match status" value="1"/>
</dbReference>
<dbReference type="STRING" id="1707952.A6A03_09040"/>
<dbReference type="CDD" id="cd00093">
    <property type="entry name" value="HTH_XRE"/>
    <property type="match status" value="1"/>
</dbReference>
<dbReference type="SUPFAM" id="SSF47413">
    <property type="entry name" value="lambda repressor-like DNA-binding domains"/>
    <property type="match status" value="1"/>
</dbReference>
<dbReference type="Gene3D" id="3.40.50.300">
    <property type="entry name" value="P-loop containing nucleotide triphosphate hydrolases"/>
    <property type="match status" value="1"/>
</dbReference>
<evidence type="ECO:0000259" key="1">
    <source>
        <dbReference type="PROSITE" id="PS50943"/>
    </source>
</evidence>
<feature type="domain" description="HTH cro/C1-type" evidence="1">
    <location>
        <begin position="33"/>
        <end position="87"/>
    </location>
</feature>
<dbReference type="SMART" id="SM00530">
    <property type="entry name" value="HTH_XRE"/>
    <property type="match status" value="1"/>
</dbReference>
<dbReference type="EMBL" id="LWQS01000034">
    <property type="protein sequence ID" value="OAN47772.1"/>
    <property type="molecule type" value="Genomic_DNA"/>
</dbReference>
<dbReference type="Proteomes" id="UP000078287">
    <property type="component" value="Unassembled WGS sequence"/>
</dbReference>
<dbReference type="Pfam" id="PF13560">
    <property type="entry name" value="HTH_31"/>
    <property type="match status" value="1"/>
</dbReference>
<dbReference type="PANTHER" id="PTHR47691:SF3">
    <property type="entry name" value="HTH-TYPE TRANSCRIPTIONAL REGULATOR RV0890C-RELATED"/>
    <property type="match status" value="1"/>
</dbReference>
<evidence type="ECO:0000313" key="2">
    <source>
        <dbReference type="EMBL" id="OAN47772.1"/>
    </source>
</evidence>
<accession>A0A178MGF1</accession>
<dbReference type="Pfam" id="PF13191">
    <property type="entry name" value="AAA_16"/>
    <property type="match status" value="1"/>
</dbReference>
<sequence length="177" mass="18460">MTARCSKLPAGWANHFAKDDKLLPAAITFPVLLKQCRLELGLTQTQLAVRAGISVSLVRKYETGARVPPRATAVQLANALELAGEERAAFLVAAGARSLPPATTQHTPPAARMASHRLPVAPTPLLGREAELAALTRLLGEHTARCVTLIGPPGVGKSRLALAVAAALQPLFTDGAA</sequence>
<dbReference type="InterPro" id="IPR027417">
    <property type="entry name" value="P-loop_NTPase"/>
</dbReference>
<gene>
    <name evidence="2" type="ORF">A6A03_09040</name>
</gene>
<proteinExistence type="predicted"/>
<protein>
    <recommendedName>
        <fullName evidence="1">HTH cro/C1-type domain-containing protein</fullName>
    </recommendedName>
</protein>
<dbReference type="PROSITE" id="PS50943">
    <property type="entry name" value="HTH_CROC1"/>
    <property type="match status" value="1"/>
</dbReference>
<keyword evidence="3" id="KW-1185">Reference proteome</keyword>